<proteinExistence type="predicted"/>
<accession>B9D5K5</accession>
<name>B9D5K5_CAMRE</name>
<evidence type="ECO:0000313" key="1">
    <source>
        <dbReference type="EMBL" id="EEF12754.1"/>
    </source>
</evidence>
<organism evidence="1 2">
    <name type="scientific">Campylobacter rectus RM3267</name>
    <dbReference type="NCBI Taxonomy" id="553218"/>
    <lineage>
        <taxon>Bacteria</taxon>
        <taxon>Pseudomonadati</taxon>
        <taxon>Campylobacterota</taxon>
        <taxon>Epsilonproteobacteria</taxon>
        <taxon>Campylobacterales</taxon>
        <taxon>Campylobacteraceae</taxon>
        <taxon>Campylobacter</taxon>
    </lineage>
</organism>
<keyword evidence="2" id="KW-1185">Reference proteome</keyword>
<gene>
    <name evidence="1" type="ORF">CAMRE0001_1116</name>
</gene>
<sequence length="38" mass="4769">MPHRKNANTKFILNFSFCRLLFIKDKRNYRRKKEQTPQ</sequence>
<dbReference type="AlphaFoldDB" id="B9D5K5"/>
<evidence type="ECO:0000313" key="2">
    <source>
        <dbReference type="Proteomes" id="UP000003082"/>
    </source>
</evidence>
<comment type="caution">
    <text evidence="1">The sequence shown here is derived from an EMBL/GenBank/DDBJ whole genome shotgun (WGS) entry which is preliminary data.</text>
</comment>
<dbReference type="EMBL" id="ACFU01000040">
    <property type="protein sequence ID" value="EEF12754.1"/>
    <property type="molecule type" value="Genomic_DNA"/>
</dbReference>
<dbReference type="Proteomes" id="UP000003082">
    <property type="component" value="Unassembled WGS sequence"/>
</dbReference>
<protein>
    <submittedName>
        <fullName evidence="1">Uncharacterized protein</fullName>
    </submittedName>
</protein>
<reference evidence="1 2" key="1">
    <citation type="submission" date="2008-08" db="EMBL/GenBank/DDBJ databases">
        <authorList>
            <person name="Madupu R."/>
            <person name="Durkin A.S."/>
            <person name="Torralba M."/>
            <person name="Methe B."/>
            <person name="Sutton G.G."/>
            <person name="Strausberg R.L."/>
            <person name="Nelson K.E."/>
        </authorList>
    </citation>
    <scope>NUCLEOTIDE SEQUENCE [LARGE SCALE GENOMIC DNA]</scope>
    <source>
        <strain evidence="1 2">RM3267</strain>
    </source>
</reference>